<reference evidence="2 3" key="1">
    <citation type="journal article" date="2007" name="Science">
        <title>The Chlamydomonas genome reveals the evolution of key animal and plant functions.</title>
        <authorList>
            <person name="Merchant S.S."/>
            <person name="Prochnik S.E."/>
            <person name="Vallon O."/>
            <person name="Harris E.H."/>
            <person name="Karpowicz S.J."/>
            <person name="Witman G.B."/>
            <person name="Terry A."/>
            <person name="Salamov A."/>
            <person name="Fritz-Laylin L.K."/>
            <person name="Marechal-Drouard L."/>
            <person name="Marshall W.F."/>
            <person name="Qu L.H."/>
            <person name="Nelson D.R."/>
            <person name="Sanderfoot A.A."/>
            <person name="Spalding M.H."/>
            <person name="Kapitonov V.V."/>
            <person name="Ren Q."/>
            <person name="Ferris P."/>
            <person name="Lindquist E."/>
            <person name="Shapiro H."/>
            <person name="Lucas S.M."/>
            <person name="Grimwood J."/>
            <person name="Schmutz J."/>
            <person name="Cardol P."/>
            <person name="Cerutti H."/>
            <person name="Chanfreau G."/>
            <person name="Chen C.L."/>
            <person name="Cognat V."/>
            <person name="Croft M.T."/>
            <person name="Dent R."/>
            <person name="Dutcher S."/>
            <person name="Fernandez E."/>
            <person name="Fukuzawa H."/>
            <person name="Gonzalez-Ballester D."/>
            <person name="Gonzalez-Halphen D."/>
            <person name="Hallmann A."/>
            <person name="Hanikenne M."/>
            <person name="Hippler M."/>
            <person name="Inwood W."/>
            <person name="Jabbari K."/>
            <person name="Kalanon M."/>
            <person name="Kuras R."/>
            <person name="Lefebvre P.A."/>
            <person name="Lemaire S.D."/>
            <person name="Lobanov A.V."/>
            <person name="Lohr M."/>
            <person name="Manuell A."/>
            <person name="Meier I."/>
            <person name="Mets L."/>
            <person name="Mittag M."/>
            <person name="Mittelmeier T."/>
            <person name="Moroney J.V."/>
            <person name="Moseley J."/>
            <person name="Napoli C."/>
            <person name="Nedelcu A.M."/>
            <person name="Niyogi K."/>
            <person name="Novoselov S.V."/>
            <person name="Paulsen I.T."/>
            <person name="Pazour G."/>
            <person name="Purton S."/>
            <person name="Ral J.P."/>
            <person name="Riano-Pachon D.M."/>
            <person name="Riekhof W."/>
            <person name="Rymarquis L."/>
            <person name="Schroda M."/>
            <person name="Stern D."/>
            <person name="Umen J."/>
            <person name="Willows R."/>
            <person name="Wilson N."/>
            <person name="Zimmer S.L."/>
            <person name="Allmer J."/>
            <person name="Balk J."/>
            <person name="Bisova K."/>
            <person name="Chen C.J."/>
            <person name="Elias M."/>
            <person name="Gendler K."/>
            <person name="Hauser C."/>
            <person name="Lamb M.R."/>
            <person name="Ledford H."/>
            <person name="Long J.C."/>
            <person name="Minagawa J."/>
            <person name="Page M.D."/>
            <person name="Pan J."/>
            <person name="Pootakham W."/>
            <person name="Roje S."/>
            <person name="Rose A."/>
            <person name="Stahlberg E."/>
            <person name="Terauchi A.M."/>
            <person name="Yang P."/>
            <person name="Ball S."/>
            <person name="Bowler C."/>
            <person name="Dieckmann C.L."/>
            <person name="Gladyshev V.N."/>
            <person name="Green P."/>
            <person name="Jorgensen R."/>
            <person name="Mayfield S."/>
            <person name="Mueller-Roeber B."/>
            <person name="Rajamani S."/>
            <person name="Sayre R.T."/>
            <person name="Brokstein P."/>
            <person name="Dubchak I."/>
            <person name="Goodstein D."/>
            <person name="Hornick L."/>
            <person name="Huang Y.W."/>
            <person name="Jhaveri J."/>
            <person name="Luo Y."/>
            <person name="Martinez D."/>
            <person name="Ngau W.C."/>
            <person name="Otillar B."/>
            <person name="Poliakov A."/>
            <person name="Porter A."/>
            <person name="Szajkowski L."/>
            <person name="Werner G."/>
            <person name="Zhou K."/>
            <person name="Grigoriev I.V."/>
            <person name="Rokhsar D.S."/>
            <person name="Grossman A.R."/>
        </authorList>
    </citation>
    <scope>NUCLEOTIDE SEQUENCE [LARGE SCALE GENOMIC DNA]</scope>
    <source>
        <strain evidence="3">CC-503</strain>
        <strain evidence="2">CC-503 cw92 mt+</strain>
    </source>
</reference>
<keyword evidence="3" id="KW-1185">Reference proteome</keyword>
<accession>A0A2K3DS49</accession>
<dbReference type="Proteomes" id="UP000006906">
    <property type="component" value="Chromosome 5"/>
</dbReference>
<feature type="region of interest" description="Disordered" evidence="1">
    <location>
        <begin position="97"/>
        <end position="118"/>
    </location>
</feature>
<protein>
    <submittedName>
        <fullName evidence="2">Uncharacterized protein</fullName>
    </submittedName>
</protein>
<evidence type="ECO:0000313" key="2">
    <source>
        <dbReference type="EMBL" id="PNW83360.1"/>
    </source>
</evidence>
<dbReference type="EMBL" id="CM008966">
    <property type="protein sequence ID" value="PNW83360.1"/>
    <property type="molecule type" value="Genomic_DNA"/>
</dbReference>
<sequence length="118" mass="11295">MTATEVAVEVVDRLTEQQAGRVGVPADTLFPLWPPVRTRILSAAAASAASAASAAASGTAGATGSSGTAAAAAPAAAQDSVDELAAAAAARQAAALASMEEGSGVESKKTEPVMASVA</sequence>
<dbReference type="KEGG" id="cre:CHLRE_05g246553v5"/>
<evidence type="ECO:0000256" key="1">
    <source>
        <dbReference type="SAM" id="MobiDB-lite"/>
    </source>
</evidence>
<evidence type="ECO:0000313" key="3">
    <source>
        <dbReference type="Proteomes" id="UP000006906"/>
    </source>
</evidence>
<gene>
    <name evidence="2" type="ORF">CHLRE_05g246553v5</name>
</gene>
<dbReference type="GeneID" id="66053499"/>
<reference evidence="2" key="2">
    <citation type="submission" date="2017-07" db="EMBL/GenBank/DDBJ databases">
        <title>WGS assembly of Chlamydomonas reinhardtii.</title>
        <authorList>
            <consortium name="Chlamydomonas Annotation Team"/>
            <consortium name="JGI Annotation Team"/>
            <person name="Merchant S.S."/>
            <person name="Prochnik S.E."/>
            <person name="Vallon O."/>
            <person name="Harris E.H."/>
            <person name="Karpowicz S.J."/>
            <person name="Witman G.B."/>
            <person name="Terry A."/>
            <person name="Salamov A."/>
            <person name="Fritz-Laylin L.K."/>
            <person name="Marechal-Drouard L."/>
            <person name="Marshall W.F."/>
            <person name="Qu L.H."/>
            <person name="Nelson D.R."/>
            <person name="Sanderfoot A.A."/>
            <person name="Spalding M.H."/>
            <person name="Kapitonov V.V."/>
            <person name="Ren Q."/>
            <person name="Ferris P."/>
            <person name="Lindquist E."/>
            <person name="Shapiro H."/>
            <person name="Lucas S.M."/>
            <person name="Grimwood J."/>
            <person name="Schmutz J."/>
            <person name="Grigoriev I.V."/>
            <person name="Rokhsar D.S."/>
        </authorList>
    </citation>
    <scope>NUCLEOTIDE SEQUENCE</scope>
    <source>
        <strain evidence="2">CC-503 cw92 mt+</strain>
    </source>
</reference>
<dbReference type="RefSeq" id="XP_042924629.1">
    <property type="nucleotide sequence ID" value="XM_043062523.1"/>
</dbReference>
<dbReference type="Gramene" id="PNW83360">
    <property type="protein sequence ID" value="PNW83360"/>
    <property type="gene ID" value="CHLRE_05g246553v5"/>
</dbReference>
<organism evidence="2 3">
    <name type="scientific">Chlamydomonas reinhardtii</name>
    <name type="common">Chlamydomonas smithii</name>
    <dbReference type="NCBI Taxonomy" id="3055"/>
    <lineage>
        <taxon>Eukaryota</taxon>
        <taxon>Viridiplantae</taxon>
        <taxon>Chlorophyta</taxon>
        <taxon>core chlorophytes</taxon>
        <taxon>Chlorophyceae</taxon>
        <taxon>CS clade</taxon>
        <taxon>Chlamydomonadales</taxon>
        <taxon>Chlamydomonadaceae</taxon>
        <taxon>Chlamydomonas</taxon>
    </lineage>
</organism>
<proteinExistence type="predicted"/>
<dbReference type="AlphaFoldDB" id="A0A2K3DS49"/>
<name>A0A2K3DS49_CHLRE</name>
<dbReference type="EMBL" id="CM008966">
    <property type="protein sequence ID" value="PNW83359.1"/>
    <property type="molecule type" value="Genomic_DNA"/>
</dbReference>
<dbReference type="RefSeq" id="XP_042924630.1">
    <property type="nucleotide sequence ID" value="XM_043062522.1"/>
</dbReference>
<feature type="region of interest" description="Disordered" evidence="1">
    <location>
        <begin position="56"/>
        <end position="75"/>
    </location>
</feature>
<dbReference type="Gramene" id="PNW83359">
    <property type="protein sequence ID" value="PNW83359"/>
    <property type="gene ID" value="CHLRE_05g246553v5"/>
</dbReference>